<dbReference type="OrthoDB" id="5951195at2759"/>
<proteinExistence type="predicted"/>
<gene>
    <name evidence="1" type="ORF">OS493_002583</name>
</gene>
<accession>A0A9X0CMY7</accession>
<dbReference type="EMBL" id="MU827302">
    <property type="protein sequence ID" value="KAJ7365861.1"/>
    <property type="molecule type" value="Genomic_DNA"/>
</dbReference>
<evidence type="ECO:0000313" key="1">
    <source>
        <dbReference type="EMBL" id="KAJ7365861.1"/>
    </source>
</evidence>
<dbReference type="Proteomes" id="UP001163046">
    <property type="component" value="Unassembled WGS sequence"/>
</dbReference>
<sequence length="250" mass="28976">MHSYLSKEQRESYLRELFYSSFSDRRASVAIRNEEVRSLGKHLRKLYNLVENGKGLSPDAETALKEVMKFRTNGRPGFYEAKMMADYKRLLLFRGQREDLERNVQEQQCFQCINNKKLKPLTILREDDWYWGTKQQLRCGEIIADTLGGLDPVFGVLLHPAGGRTELANPNNKQFRITGKEKDEIDAILYHTATHDACGYLNEYHYMGPGYNYLGTILTVFPTCIPQSGRLAALMFWKKLINEPDTPFEY</sequence>
<dbReference type="AlphaFoldDB" id="A0A9X0CMY7"/>
<reference evidence="1" key="1">
    <citation type="submission" date="2023-01" db="EMBL/GenBank/DDBJ databases">
        <title>Genome assembly of the deep-sea coral Lophelia pertusa.</title>
        <authorList>
            <person name="Herrera S."/>
            <person name="Cordes E."/>
        </authorList>
    </citation>
    <scope>NUCLEOTIDE SEQUENCE</scope>
    <source>
        <strain evidence="1">USNM1676648</strain>
        <tissue evidence="1">Polyp</tissue>
    </source>
</reference>
<name>A0A9X0CMY7_9CNID</name>
<evidence type="ECO:0000313" key="2">
    <source>
        <dbReference type="Proteomes" id="UP001163046"/>
    </source>
</evidence>
<comment type="caution">
    <text evidence="1">The sequence shown here is derived from an EMBL/GenBank/DDBJ whole genome shotgun (WGS) entry which is preliminary data.</text>
</comment>
<organism evidence="1 2">
    <name type="scientific">Desmophyllum pertusum</name>
    <dbReference type="NCBI Taxonomy" id="174260"/>
    <lineage>
        <taxon>Eukaryota</taxon>
        <taxon>Metazoa</taxon>
        <taxon>Cnidaria</taxon>
        <taxon>Anthozoa</taxon>
        <taxon>Hexacorallia</taxon>
        <taxon>Scleractinia</taxon>
        <taxon>Caryophylliina</taxon>
        <taxon>Caryophylliidae</taxon>
        <taxon>Desmophyllum</taxon>
    </lineage>
</organism>
<protein>
    <submittedName>
        <fullName evidence="1">Uncharacterized protein</fullName>
    </submittedName>
</protein>
<keyword evidence="2" id="KW-1185">Reference proteome</keyword>